<reference evidence="13" key="1">
    <citation type="submission" date="2020-04" db="EMBL/GenBank/DDBJ databases">
        <authorList>
            <person name="Neveu A P."/>
        </authorList>
    </citation>
    <scope>NUCLEOTIDE SEQUENCE</scope>
    <source>
        <tissue evidence="13">Whole embryo</tissue>
    </source>
</reference>
<dbReference type="InterPro" id="IPR012990">
    <property type="entry name" value="Beta-sandwich_Sec23_24"/>
</dbReference>
<dbReference type="Gene3D" id="3.40.50.410">
    <property type="entry name" value="von Willebrand factor, type A domain"/>
    <property type="match status" value="1"/>
</dbReference>
<dbReference type="Gene3D" id="2.60.40.1670">
    <property type="entry name" value="beta-sandwich domain of Sec23/24"/>
    <property type="match status" value="1"/>
</dbReference>
<dbReference type="Gene3D" id="3.40.20.10">
    <property type="entry name" value="Severin"/>
    <property type="match status" value="1"/>
</dbReference>
<dbReference type="InterPro" id="IPR006895">
    <property type="entry name" value="Znf_Sec23_Sec24"/>
</dbReference>
<dbReference type="GO" id="GO:0005789">
    <property type="term" value="C:endoplasmic reticulum membrane"/>
    <property type="evidence" value="ECO:0007669"/>
    <property type="project" value="UniProtKB-SubCell"/>
</dbReference>
<dbReference type="InterPro" id="IPR041742">
    <property type="entry name" value="Sec24-like_trunk_dom"/>
</dbReference>
<evidence type="ECO:0000313" key="13">
    <source>
        <dbReference type="EMBL" id="CAB3265936.1"/>
    </source>
</evidence>
<comment type="similarity">
    <text evidence="3">Belongs to the SEC23/SEC24 family. SEC24 subfamily.</text>
</comment>
<protein>
    <submittedName>
        <fullName evidence="13">Protein transport protein Sec24C</fullName>
    </submittedName>
</protein>
<feature type="domain" description="Zinc finger Sec23/Sec24-type" evidence="9">
    <location>
        <begin position="367"/>
        <end position="405"/>
    </location>
</feature>
<organism evidence="13">
    <name type="scientific">Phallusia mammillata</name>
    <dbReference type="NCBI Taxonomy" id="59560"/>
    <lineage>
        <taxon>Eukaryota</taxon>
        <taxon>Metazoa</taxon>
        <taxon>Chordata</taxon>
        <taxon>Tunicata</taxon>
        <taxon>Ascidiacea</taxon>
        <taxon>Phlebobranchia</taxon>
        <taxon>Ascidiidae</taxon>
        <taxon>Phallusia</taxon>
    </lineage>
</organism>
<dbReference type="GO" id="GO:0008270">
    <property type="term" value="F:zinc ion binding"/>
    <property type="evidence" value="ECO:0007669"/>
    <property type="project" value="InterPro"/>
</dbReference>
<dbReference type="Pfam" id="PF04810">
    <property type="entry name" value="zf-Sec23_Sec24"/>
    <property type="match status" value="1"/>
</dbReference>
<evidence type="ECO:0000256" key="5">
    <source>
        <dbReference type="ARBA" id="ARBA00022927"/>
    </source>
</evidence>
<dbReference type="InterPro" id="IPR050550">
    <property type="entry name" value="SEC23_SEC24_subfamily"/>
</dbReference>
<dbReference type="InterPro" id="IPR036174">
    <property type="entry name" value="Znf_Sec23_Sec24_sf"/>
</dbReference>
<feature type="region of interest" description="Disordered" evidence="7">
    <location>
        <begin position="1"/>
        <end position="273"/>
    </location>
</feature>
<dbReference type="GO" id="GO:0006886">
    <property type="term" value="P:intracellular protein transport"/>
    <property type="evidence" value="ECO:0007669"/>
    <property type="project" value="InterPro"/>
</dbReference>
<feature type="domain" description="Sec23/Sec24 beta-sandwich" evidence="12">
    <location>
        <begin position="694"/>
        <end position="776"/>
    </location>
</feature>
<dbReference type="EMBL" id="LR790074">
    <property type="protein sequence ID" value="CAB3265936.1"/>
    <property type="molecule type" value="mRNA"/>
</dbReference>
<dbReference type="GO" id="GO:0030127">
    <property type="term" value="C:COPII vesicle coat"/>
    <property type="evidence" value="ECO:0007669"/>
    <property type="project" value="InterPro"/>
</dbReference>
<dbReference type="InterPro" id="IPR036180">
    <property type="entry name" value="Gelsolin-like_dom_sf"/>
</dbReference>
<dbReference type="PANTHER" id="PTHR13803">
    <property type="entry name" value="SEC24-RELATED PROTEIN"/>
    <property type="match status" value="1"/>
</dbReference>
<sequence length="1039" mass="114947">MQQPPPPANQPMYNGAASVTYAHGGGLQTTKQMPPATSGSLPSRQPAVSTMNGYHQNALPNQGYQNQYQQQPPPISYNQQVSSAPSGPGSYQPGYQGHPQQKPNYGPSPPVAAGGGYRPPPSNVAPPPSISQAAQPMATSASPMQPPVQQMQNMSMNNQMTTQQNYYPPQPGQPPSGPQGLPPRPQGMPPGPQGMPPGPQGMPPGPQGMPPGPQGMPPGPQGMPQRPQGMAPPPSAGQPQPGYPNQPGPGMHPYPNQAAPAPAKRLDPDAMPSPIQVIEDDKTSRGGEVFRTEGRGLVPPLITTPFTVEDLGSASPRFVRCATYNLPGTADMAKNCQVPMSIHIKPMANLPEGEAPPLLVDHGQNGPIRCKRCKAYMCPQFNFIDGGRRFQCVMCNAITETPHDYFEHLDHMNMRQDKFRRPELCRASYEFIATKDYCRDDKFPPPPAFIFAIDVSYNAIKSGYVELLCRQLQSLLDTLPREEDQTQSSVKVGFFTYSNVLHFYNLNSSLAQPQMMVVSDVNDVFVPLQDGFLVNLHESRHVINSLLDQIPDMFRDTRETELVFAPVIQAAVQALKSARCAGKLFMFHTSLPIGDAPGKLKNRDDRKLIGTDKEKVLFSPASNFYEKLAKECVSQSCCVDLFLFPTQYVDIATLSQVPQLTGGQIYNYKFFRPEVDGERFIKDLAHDLQRDIVFDAIMRVRTSTGIRPVEFIGSLYMSNTTDVELAAIDCDKSITIELKHDDKINEEFGAYLQIALLYTSVGGHRKLRLHNLNLSVCTQLSDMYRSCETDVLMNTLVKKAVKAGLQTSGSKIREDLISQSTVALATYRKHCAAPSSPGQLILPECMKLVPVYLNCLLKNDAIHSSTDISTDDRAYLRQLILSMDVTETQVFLYPRLLPVLFRTPAHDGLPAAVRCSEERLKENEVYILENGISLFLWVGQAVDSVWIQNVFGVQSAGQIDIDLGSLMVFDNDDSRHVRNMVDIIQSQRTRQMKLTIIRQRDKLEPWFKHFLVEDRGAGTAASYVDFLCHMHKEIRTLLS</sequence>
<feature type="domain" description="Sec23/Sec24 trunk" evidence="10">
    <location>
        <begin position="444"/>
        <end position="687"/>
    </location>
</feature>
<dbReference type="FunFam" id="3.40.50.410:FF:000020">
    <property type="entry name" value="protein transport protein Sec24D isoform X1"/>
    <property type="match status" value="1"/>
</dbReference>
<dbReference type="Gene3D" id="2.30.30.380">
    <property type="entry name" value="Zn-finger domain of Sec23/24"/>
    <property type="match status" value="1"/>
</dbReference>
<feature type="compositionally biased region" description="Pro residues" evidence="7">
    <location>
        <begin position="168"/>
        <end position="221"/>
    </location>
</feature>
<proteinExistence type="evidence at transcript level"/>
<keyword evidence="5" id="KW-0653">Protein transport</keyword>
<dbReference type="InterPro" id="IPR006900">
    <property type="entry name" value="Sec23/24_helical_dom"/>
</dbReference>
<comment type="subcellular location">
    <subcellularLocation>
        <location evidence="1">Cytoplasmic vesicle</location>
        <location evidence="1">COPII-coated vesicle membrane</location>
        <topology evidence="1">Peripheral membrane protein</topology>
        <orientation evidence="1">Cytoplasmic side</orientation>
    </subcellularLocation>
    <subcellularLocation>
        <location evidence="2">Endoplasmic reticulum membrane</location>
        <topology evidence="2">Peripheral membrane protein</topology>
        <orientation evidence="2">Cytoplasmic side</orientation>
    </subcellularLocation>
</comment>
<dbReference type="GO" id="GO:0090110">
    <property type="term" value="P:COPII-coated vesicle cargo loading"/>
    <property type="evidence" value="ECO:0007669"/>
    <property type="project" value="TreeGrafter"/>
</dbReference>
<feature type="compositionally biased region" description="Pro residues" evidence="7">
    <location>
        <begin position="230"/>
        <end position="252"/>
    </location>
</feature>
<evidence type="ECO:0000259" key="11">
    <source>
        <dbReference type="Pfam" id="PF04815"/>
    </source>
</evidence>
<feature type="compositionally biased region" description="Low complexity" evidence="7">
    <location>
        <begin position="147"/>
        <end position="167"/>
    </location>
</feature>
<dbReference type="Pfam" id="PF08033">
    <property type="entry name" value="Sec23_BS"/>
    <property type="match status" value="1"/>
</dbReference>
<evidence type="ECO:0000259" key="10">
    <source>
        <dbReference type="Pfam" id="PF04811"/>
    </source>
</evidence>
<keyword evidence="4" id="KW-0813">Transport</keyword>
<name>A0A6F9DSI9_9ASCI</name>
<dbReference type="SUPFAM" id="SSF82919">
    <property type="entry name" value="Zn-finger domain of Sec23/24"/>
    <property type="match status" value="1"/>
</dbReference>
<evidence type="ECO:0000256" key="3">
    <source>
        <dbReference type="ARBA" id="ARBA00008334"/>
    </source>
</evidence>
<dbReference type="Pfam" id="PF04815">
    <property type="entry name" value="Sec23_helical"/>
    <property type="match status" value="1"/>
</dbReference>
<evidence type="ECO:0000256" key="1">
    <source>
        <dbReference type="ARBA" id="ARBA00004299"/>
    </source>
</evidence>
<keyword evidence="6" id="KW-0968">Cytoplasmic vesicle</keyword>
<dbReference type="GO" id="GO:0070971">
    <property type="term" value="C:endoplasmic reticulum exit site"/>
    <property type="evidence" value="ECO:0007669"/>
    <property type="project" value="TreeGrafter"/>
</dbReference>
<evidence type="ECO:0000259" key="9">
    <source>
        <dbReference type="Pfam" id="PF04810"/>
    </source>
</evidence>
<evidence type="ECO:0000256" key="7">
    <source>
        <dbReference type="SAM" id="MobiDB-lite"/>
    </source>
</evidence>
<evidence type="ECO:0000256" key="4">
    <source>
        <dbReference type="ARBA" id="ARBA00022448"/>
    </source>
</evidence>
<dbReference type="InterPro" id="IPR029006">
    <property type="entry name" value="ADF-H/Gelsolin-like_dom_sf"/>
</dbReference>
<feature type="compositionally biased region" description="Pro residues" evidence="7">
    <location>
        <begin position="118"/>
        <end position="129"/>
    </location>
</feature>
<gene>
    <name evidence="13" type="primary">Sec24c</name>
</gene>
<dbReference type="SUPFAM" id="SSF81811">
    <property type="entry name" value="Helical domain of Sec23/24"/>
    <property type="match status" value="1"/>
</dbReference>
<dbReference type="GO" id="GO:0000149">
    <property type="term" value="F:SNARE binding"/>
    <property type="evidence" value="ECO:0007669"/>
    <property type="project" value="TreeGrafter"/>
</dbReference>
<feature type="compositionally biased region" description="Polar residues" evidence="7">
    <location>
        <begin position="28"/>
        <end position="59"/>
    </location>
</feature>
<feature type="compositionally biased region" description="Low complexity" evidence="7">
    <location>
        <begin position="60"/>
        <end position="80"/>
    </location>
</feature>
<evidence type="ECO:0000256" key="2">
    <source>
        <dbReference type="ARBA" id="ARBA00004397"/>
    </source>
</evidence>
<feature type="domain" description="Sec23/Sec24 helical" evidence="11">
    <location>
        <begin position="789"/>
        <end position="888"/>
    </location>
</feature>
<dbReference type="Pfam" id="PF00626">
    <property type="entry name" value="Gelsolin"/>
    <property type="match status" value="1"/>
</dbReference>
<dbReference type="SUPFAM" id="SSF81995">
    <property type="entry name" value="beta-sandwich domain of Sec23/24"/>
    <property type="match status" value="1"/>
</dbReference>
<dbReference type="InterPro" id="IPR007123">
    <property type="entry name" value="Gelsolin-like_dom"/>
</dbReference>
<dbReference type="PANTHER" id="PTHR13803:SF4">
    <property type="entry name" value="SECRETORY 24CD, ISOFORM C"/>
    <property type="match status" value="1"/>
</dbReference>
<dbReference type="SUPFAM" id="SSF53300">
    <property type="entry name" value="vWA-like"/>
    <property type="match status" value="1"/>
</dbReference>
<dbReference type="InterPro" id="IPR036175">
    <property type="entry name" value="Sec23/24_helical_dom_sf"/>
</dbReference>
<dbReference type="InterPro" id="IPR036465">
    <property type="entry name" value="vWFA_dom_sf"/>
</dbReference>
<dbReference type="Pfam" id="PF04811">
    <property type="entry name" value="Sec23_trunk"/>
    <property type="match status" value="1"/>
</dbReference>
<dbReference type="CDD" id="cd01479">
    <property type="entry name" value="Sec24-like"/>
    <property type="match status" value="1"/>
</dbReference>
<dbReference type="InterPro" id="IPR006896">
    <property type="entry name" value="Sec23/24_trunk_dom"/>
</dbReference>
<evidence type="ECO:0000256" key="6">
    <source>
        <dbReference type="ARBA" id="ARBA00023329"/>
    </source>
</evidence>
<accession>A0A6F9DSI9</accession>
<dbReference type="AlphaFoldDB" id="A0A6F9DSI9"/>
<evidence type="ECO:0000259" key="12">
    <source>
        <dbReference type="Pfam" id="PF08033"/>
    </source>
</evidence>
<evidence type="ECO:0000259" key="8">
    <source>
        <dbReference type="Pfam" id="PF00626"/>
    </source>
</evidence>
<feature type="domain" description="Gelsolin-like" evidence="8">
    <location>
        <begin position="909"/>
        <end position="979"/>
    </location>
</feature>
<dbReference type="Gene3D" id="1.20.120.730">
    <property type="entry name" value="Sec23/Sec24 helical domain"/>
    <property type="match status" value="1"/>
</dbReference>
<dbReference type="SUPFAM" id="SSF82754">
    <property type="entry name" value="C-terminal, gelsolin-like domain of Sec23/24"/>
    <property type="match status" value="1"/>
</dbReference>